<accession>A0A1C4V133</accession>
<dbReference type="InterPro" id="IPR000868">
    <property type="entry name" value="Isochorismatase-like_dom"/>
</dbReference>
<protein>
    <submittedName>
        <fullName evidence="3">Nicotinamidase-related amidase</fullName>
    </submittedName>
</protein>
<dbReference type="GO" id="GO:0016787">
    <property type="term" value="F:hydrolase activity"/>
    <property type="evidence" value="ECO:0007669"/>
    <property type="project" value="UniProtKB-KW"/>
</dbReference>
<dbReference type="Gene3D" id="3.40.50.850">
    <property type="entry name" value="Isochorismatase-like"/>
    <property type="match status" value="1"/>
</dbReference>
<keyword evidence="1" id="KW-0378">Hydrolase</keyword>
<evidence type="ECO:0000256" key="1">
    <source>
        <dbReference type="ARBA" id="ARBA00022801"/>
    </source>
</evidence>
<dbReference type="SUPFAM" id="SSF52499">
    <property type="entry name" value="Isochorismatase-like hydrolases"/>
    <property type="match status" value="1"/>
</dbReference>
<evidence type="ECO:0000259" key="2">
    <source>
        <dbReference type="Pfam" id="PF00857"/>
    </source>
</evidence>
<dbReference type="EMBL" id="LT607413">
    <property type="protein sequence ID" value="SCE77557.1"/>
    <property type="molecule type" value="Genomic_DNA"/>
</dbReference>
<dbReference type="Pfam" id="PF00857">
    <property type="entry name" value="Isochorismatase"/>
    <property type="match status" value="1"/>
</dbReference>
<proteinExistence type="predicted"/>
<evidence type="ECO:0000313" key="3">
    <source>
        <dbReference type="EMBL" id="SCE77557.1"/>
    </source>
</evidence>
<dbReference type="InParanoid" id="A0A1C4V133"/>
<dbReference type="CDD" id="cd00431">
    <property type="entry name" value="cysteine_hydrolases"/>
    <property type="match status" value="1"/>
</dbReference>
<dbReference type="PANTHER" id="PTHR43540">
    <property type="entry name" value="PEROXYUREIDOACRYLATE/UREIDOACRYLATE AMIDOHYDROLASE-RELATED"/>
    <property type="match status" value="1"/>
</dbReference>
<dbReference type="OrthoDB" id="9814140at2"/>
<feature type="domain" description="Isochorismatase-like" evidence="2">
    <location>
        <begin position="7"/>
        <end position="159"/>
    </location>
</feature>
<dbReference type="RefSeq" id="WP_088980442.1">
    <property type="nucleotide sequence ID" value="NZ_LT607413.1"/>
</dbReference>
<evidence type="ECO:0000313" key="4">
    <source>
        <dbReference type="Proteomes" id="UP000198253"/>
    </source>
</evidence>
<sequence length="179" mass="19895">MTNRRPALIVIDMQNGFITAHSRHVIPKVVELVERWEAKGHPVVFTRYRNYAGSPFERLIHWAKLQGPPETDIVPELAEHAGRARAVIDKTIYSYFNEDGTALAARECWTDLVFCGIDTESCVLKSAVDAFERDLTPWVVVDAAASHAGQATHDAGLLVTRRFIGGGQLVRSEELLATL</sequence>
<dbReference type="InterPro" id="IPR036380">
    <property type="entry name" value="Isochorismatase-like_sf"/>
</dbReference>
<organism evidence="3 4">
    <name type="scientific">Micromonospora echinospora</name>
    <name type="common">Micromonospora purpurea</name>
    <dbReference type="NCBI Taxonomy" id="1877"/>
    <lineage>
        <taxon>Bacteria</taxon>
        <taxon>Bacillati</taxon>
        <taxon>Actinomycetota</taxon>
        <taxon>Actinomycetes</taxon>
        <taxon>Micromonosporales</taxon>
        <taxon>Micromonosporaceae</taxon>
        <taxon>Micromonospora</taxon>
    </lineage>
</organism>
<name>A0A1C4V133_MICEC</name>
<keyword evidence="4" id="KW-1185">Reference proteome</keyword>
<dbReference type="InterPro" id="IPR050272">
    <property type="entry name" value="Isochorismatase-like_hydrls"/>
</dbReference>
<dbReference type="PANTHER" id="PTHR43540:SF6">
    <property type="entry name" value="ISOCHORISMATASE-LIKE DOMAIN-CONTAINING PROTEIN"/>
    <property type="match status" value="1"/>
</dbReference>
<dbReference type="AlphaFoldDB" id="A0A1C4V133"/>
<dbReference type="Proteomes" id="UP000198253">
    <property type="component" value="Chromosome I"/>
</dbReference>
<gene>
    <name evidence="3" type="ORF">GA0070618_0838</name>
</gene>
<reference evidence="4" key="1">
    <citation type="submission" date="2016-06" db="EMBL/GenBank/DDBJ databases">
        <authorList>
            <person name="Varghese N."/>
            <person name="Submissions Spin"/>
        </authorList>
    </citation>
    <scope>NUCLEOTIDE SEQUENCE [LARGE SCALE GENOMIC DNA]</scope>
    <source>
        <strain evidence="4">DSM 43816</strain>
    </source>
</reference>